<keyword evidence="4" id="KW-0449">Lipoprotein</keyword>
<dbReference type="Gene3D" id="1.25.40.10">
    <property type="entry name" value="Tetratricopeptide repeat domain"/>
    <property type="match status" value="1"/>
</dbReference>
<evidence type="ECO:0000256" key="3">
    <source>
        <dbReference type="ARBA" id="ARBA00023237"/>
    </source>
</evidence>
<keyword evidence="8" id="KW-1185">Reference proteome</keyword>
<organism evidence="6 8">
    <name type="scientific">Phaeobacter gallaeciensis</name>
    <dbReference type="NCBI Taxonomy" id="60890"/>
    <lineage>
        <taxon>Bacteria</taxon>
        <taxon>Pseudomonadati</taxon>
        <taxon>Pseudomonadota</taxon>
        <taxon>Alphaproteobacteria</taxon>
        <taxon>Rhodobacterales</taxon>
        <taxon>Roseobacteraceae</taxon>
        <taxon>Phaeobacter</taxon>
    </lineage>
</organism>
<dbReference type="GO" id="GO:0043165">
    <property type="term" value="P:Gram-negative-bacterium-type cell outer membrane assembly"/>
    <property type="evidence" value="ECO:0007669"/>
    <property type="project" value="UniProtKB-UniRule"/>
</dbReference>
<evidence type="ECO:0000256" key="4">
    <source>
        <dbReference type="HAMAP-Rule" id="MF_00922"/>
    </source>
</evidence>
<gene>
    <name evidence="4 6" type="primary">bamD</name>
    <name evidence="6" type="ORF">JL2886_03524</name>
    <name evidence="7" type="ORF">PXK24_00130</name>
</gene>
<evidence type="ECO:0000313" key="8">
    <source>
        <dbReference type="Proteomes" id="UP000092565"/>
    </source>
</evidence>
<dbReference type="SUPFAM" id="SSF48452">
    <property type="entry name" value="TPR-like"/>
    <property type="match status" value="1"/>
</dbReference>
<dbReference type="EMBL" id="JARCJK010000001">
    <property type="protein sequence ID" value="MDE4164080.1"/>
    <property type="molecule type" value="Genomic_DNA"/>
</dbReference>
<dbReference type="Proteomes" id="UP001218364">
    <property type="component" value="Unassembled WGS sequence"/>
</dbReference>
<evidence type="ECO:0000313" key="9">
    <source>
        <dbReference type="Proteomes" id="UP001218364"/>
    </source>
</evidence>
<comment type="subcellular location">
    <subcellularLocation>
        <location evidence="4">Cell outer membrane</location>
        <topology evidence="4">Lipid-anchor</topology>
    </subcellularLocation>
</comment>
<dbReference type="InterPro" id="IPR017689">
    <property type="entry name" value="BamD"/>
</dbReference>
<dbReference type="NCBIfam" id="TIGR03302">
    <property type="entry name" value="OM_YfiO"/>
    <property type="match status" value="1"/>
</dbReference>
<evidence type="ECO:0000313" key="7">
    <source>
        <dbReference type="EMBL" id="MDE4164080.1"/>
    </source>
</evidence>
<name>A0A1B0ZVY0_9RHOB</name>
<proteinExistence type="inferred from homology"/>
<dbReference type="CDD" id="cd15830">
    <property type="entry name" value="BamD"/>
    <property type="match status" value="1"/>
</dbReference>
<dbReference type="Proteomes" id="UP000092565">
    <property type="component" value="Chromosome"/>
</dbReference>
<dbReference type="InterPro" id="IPR011990">
    <property type="entry name" value="TPR-like_helical_dom_sf"/>
</dbReference>
<comment type="similarity">
    <text evidence="4">Belongs to the BamD family.</text>
</comment>
<dbReference type="GO" id="GO:0051205">
    <property type="term" value="P:protein insertion into membrane"/>
    <property type="evidence" value="ECO:0007669"/>
    <property type="project" value="UniProtKB-UniRule"/>
</dbReference>
<dbReference type="OrthoDB" id="9804044at2"/>
<keyword evidence="1 4" id="KW-0732">Signal</keyword>
<keyword evidence="4" id="KW-0564">Palmitate</keyword>
<sequence length="282" mass="32189">MIGIRAGAKWIGAVVLMAALSGCGGDGGAAEKAGALDGYTPKQIFERGEFELERRRSKDAAFYFSEIERLYPYSEWAKQALIMQAFSYHRAKDYENSRAAAQRFIDFYPTDEDAAYAQYLLALSFYDQIDEVGRDQGLTFQALQALRTVIEVYPDSEYANSAILKFDLAFDHLAGKEMEIGRYYLRHKHYTSAINRFRVVVEDFQTTSHTPEALHRLVEAYLSLGLVDEAQTAGAILGHNYQSTEWYQDSYKLLTSQGLKMRDRGNNWLSQIYRQSIKGQWL</sequence>
<dbReference type="InterPro" id="IPR039565">
    <property type="entry name" value="BamD-like"/>
</dbReference>
<feature type="domain" description="Outer membrane lipoprotein BamD-like" evidence="5">
    <location>
        <begin position="40"/>
        <end position="233"/>
    </location>
</feature>
<dbReference type="PATRIC" id="fig|60890.4.peg.3433"/>
<evidence type="ECO:0000259" key="5">
    <source>
        <dbReference type="Pfam" id="PF13525"/>
    </source>
</evidence>
<dbReference type="Pfam" id="PF13525">
    <property type="entry name" value="YfiO"/>
    <property type="match status" value="1"/>
</dbReference>
<comment type="function">
    <text evidence="4">Part of the outer membrane protein assembly complex, which is involved in assembly and insertion of beta-barrel proteins into the outer membrane.</text>
</comment>
<dbReference type="RefSeq" id="WP_065273058.1">
    <property type="nucleotide sequence ID" value="NZ_CP015124.1"/>
</dbReference>
<dbReference type="PROSITE" id="PS51257">
    <property type="entry name" value="PROKAR_LIPOPROTEIN"/>
    <property type="match status" value="1"/>
</dbReference>
<keyword evidence="2 4" id="KW-0472">Membrane</keyword>
<evidence type="ECO:0000256" key="1">
    <source>
        <dbReference type="ARBA" id="ARBA00022729"/>
    </source>
</evidence>
<keyword evidence="3 4" id="KW-0998">Cell outer membrane</keyword>
<dbReference type="AlphaFoldDB" id="A0A1B0ZVY0"/>
<accession>A0A1B0ZVY0</accession>
<protein>
    <recommendedName>
        <fullName evidence="4">Outer membrane protein assembly factor BamD</fullName>
    </recommendedName>
</protein>
<dbReference type="GO" id="GO:0009279">
    <property type="term" value="C:cell outer membrane"/>
    <property type="evidence" value="ECO:0007669"/>
    <property type="project" value="UniProtKB-SubCell"/>
</dbReference>
<reference evidence="7 9" key="2">
    <citation type="submission" date="2023-02" db="EMBL/GenBank/DDBJ databases">
        <title>Population genomics of bacteria associated with diatom.</title>
        <authorList>
            <person name="Xie J."/>
            <person name="Wang H."/>
        </authorList>
    </citation>
    <scope>NUCLEOTIDE SEQUENCE [LARGE SCALE GENOMIC DNA]</scope>
    <source>
        <strain evidence="7 9">PT47_8</strain>
    </source>
</reference>
<dbReference type="EMBL" id="CP015124">
    <property type="protein sequence ID" value="ANP38397.1"/>
    <property type="molecule type" value="Genomic_DNA"/>
</dbReference>
<dbReference type="HAMAP" id="MF_00922">
    <property type="entry name" value="OM_assembly_BamD"/>
    <property type="match status" value="1"/>
</dbReference>
<evidence type="ECO:0000256" key="2">
    <source>
        <dbReference type="ARBA" id="ARBA00023136"/>
    </source>
</evidence>
<evidence type="ECO:0000313" key="6">
    <source>
        <dbReference type="EMBL" id="ANP38397.1"/>
    </source>
</evidence>
<comment type="subunit">
    <text evidence="4">Part of the Bam complex.</text>
</comment>
<reference evidence="6 8" key="1">
    <citation type="submission" date="2016-04" db="EMBL/GenBank/DDBJ databases">
        <authorList>
            <person name="Evans L.H."/>
            <person name="Alamgir A."/>
            <person name="Owens N."/>
            <person name="Weber N.D."/>
            <person name="Virtaneva K."/>
            <person name="Barbian K."/>
            <person name="Babar A."/>
            <person name="Rosenke K."/>
        </authorList>
    </citation>
    <scope>NUCLEOTIDE SEQUENCE [LARGE SCALE GENOMIC DNA]</scope>
    <source>
        <strain evidence="6 8">JL2886</strain>
    </source>
</reference>